<dbReference type="RefSeq" id="WP_342697111.1">
    <property type="nucleotide sequence ID" value="NZ_JBCGDO010000035.1"/>
</dbReference>
<dbReference type="Pfam" id="PF09960">
    <property type="entry name" value="DUF2194"/>
    <property type="match status" value="1"/>
</dbReference>
<dbReference type="Proteomes" id="UP001460072">
    <property type="component" value="Unassembled WGS sequence"/>
</dbReference>
<dbReference type="EMBL" id="JBCGDO010000035">
    <property type="protein sequence ID" value="MEM0543944.1"/>
    <property type="molecule type" value="Genomic_DNA"/>
</dbReference>
<name>A0ABU9N8B9_9FLAO</name>
<gene>
    <name evidence="1" type="ORF">WFZ85_15155</name>
</gene>
<protein>
    <submittedName>
        <fullName evidence="1">DUF2194 domain-containing protein</fullName>
    </submittedName>
</protein>
<dbReference type="InterPro" id="IPR011330">
    <property type="entry name" value="Glyco_hydro/deAcase_b/a-brl"/>
</dbReference>
<keyword evidence="2" id="KW-1185">Reference proteome</keyword>
<sequence length="1209" mass="140676">MRTTCNHNNTISLLVITFFILMLSSCAKLEKLSEAEKFDFFNSENEDQRELRRYTNDSPNNPPLIQYIVDQSDLQNIKTFNHIKKVCDYTKLGIKSTTINEWNSTSEIPASIRVLCFYDTKKINTATIDKIINFVSKGGTLYLPTSSEDARFSFLIGLKPGADFSVDVASAGYNFKIPMLPDYKERKFGKEIIFYGLKRSNFKKNIKVFANAANNDFYPLITENSIGNGKVIFYNSTNYNEKPDRGLLIAMILKGLEGIPYPIANVNTIHLDDFPSPVYDVMQEPIKTELNQSLYEYVYKTFWPDMVKLADEFDIKYVALTTFDYDSNIQPPFLFNQWDLQKAKINNKTEILSNWLAKDILKNGHELGFHGYNHVSLVKKDWNDNTEFMRLALAAAEKKWRINGFGKLPSTYVPPSNVVDKTGLQQLTTAMPYIKFMCSIYDGDFKEGGNREFDFEPLEPKLFDFTRTANGFYLKEDANYALNSVYLYTGIWVHFLHPDDVYQIPSENNMSQGNYALRNTDGLGWYKTKNSDRAMYPLFRDLVKGMTTKYPQLRFVNGVDGGFLVNDWRASKYSHKFGNGEYLVEELNNEESITDNQYWFLYGSNENANRLEAQLKKEGAAFKKTAFLEGSLYSIFTKKSKLKMIDLNHKTEEEKILLEEVQMKVIADFEKFKKQVIELTTEKIYVDTSEEDFKKELQDLRQKMNASAKIDKAVWNKYAEYMSWDNKGNVVWKMLEHQVTKYPTTENILYSIDLSRILDYPSELEREKWLRLQMQAKPDDKSILSDYIASYNTAENKENIKDALEKLLKIDDTQETKMMYLQYLLDYEPDNALLFLKDITPSIDFENMAMQITWLYAHRNNFSKAFDWSKFTKEIDFVTKMNWLIETKSNDKLVNEYTEYISKNPDDYKAKVLMSSFYHETGKFKNSWVIANTLPNDLPEKEALRKTLNTDVVYEQRDLKLDLAENHSELFYPKVLEKILKSDRRQYSDFVNLASSLETNREDIAALKNVLSYNIHDKKLNIHSIGATFSKMYELNLGINDPTDNITHTLFGLEYKFKRAIVENKINYWTSGRIEFSDQDIMFFQYTLGANLSKDKNYKSLELKIAPAESGGAHSKNIYRFQMNYFQDIYFLKFLNANISAEGNFYNKSSTLNTRVTTSEAYEGFICAKLFYDNGMPRKFKIMPFAESFYSNGSFDSTDRAELRTGYPF</sequence>
<reference evidence="1 2" key="1">
    <citation type="submission" date="2024-03" db="EMBL/GenBank/DDBJ databases">
        <title>Two novel species of the genus Flavobacterium exhibiting potentially degradation of complex polysaccharides.</title>
        <authorList>
            <person name="Lian X."/>
        </authorList>
    </citation>
    <scope>NUCLEOTIDE SEQUENCE [LARGE SCALE GENOMIC DNA]</scope>
    <source>
        <strain evidence="2">j3</strain>
    </source>
</reference>
<organism evidence="1 2">
    <name type="scientific">Flavobacterium aureirubrum</name>
    <dbReference type="NCBI Taxonomy" id="3133147"/>
    <lineage>
        <taxon>Bacteria</taxon>
        <taxon>Pseudomonadati</taxon>
        <taxon>Bacteroidota</taxon>
        <taxon>Flavobacteriia</taxon>
        <taxon>Flavobacteriales</taxon>
        <taxon>Flavobacteriaceae</taxon>
        <taxon>Flavobacterium</taxon>
    </lineage>
</organism>
<dbReference type="SUPFAM" id="SSF88713">
    <property type="entry name" value="Glycoside hydrolase/deacetylase"/>
    <property type="match status" value="1"/>
</dbReference>
<dbReference type="InterPro" id="IPR018695">
    <property type="entry name" value="DUF2194"/>
</dbReference>
<accession>A0ABU9N8B9</accession>
<dbReference type="PROSITE" id="PS51257">
    <property type="entry name" value="PROKAR_LIPOPROTEIN"/>
    <property type="match status" value="1"/>
</dbReference>
<evidence type="ECO:0000313" key="1">
    <source>
        <dbReference type="EMBL" id="MEM0543944.1"/>
    </source>
</evidence>
<proteinExistence type="predicted"/>
<comment type="caution">
    <text evidence="1">The sequence shown here is derived from an EMBL/GenBank/DDBJ whole genome shotgun (WGS) entry which is preliminary data.</text>
</comment>
<evidence type="ECO:0000313" key="2">
    <source>
        <dbReference type="Proteomes" id="UP001460072"/>
    </source>
</evidence>
<dbReference type="Gene3D" id="3.20.20.370">
    <property type="entry name" value="Glycoside hydrolase/deacetylase"/>
    <property type="match status" value="1"/>
</dbReference>